<feature type="coiled-coil region" evidence="1">
    <location>
        <begin position="321"/>
        <end position="362"/>
    </location>
</feature>
<dbReference type="GO" id="GO:0005764">
    <property type="term" value="C:lysosome"/>
    <property type="evidence" value="ECO:0007669"/>
    <property type="project" value="TreeGrafter"/>
</dbReference>
<sequence>METQKYRDESEKLIDSLKNEHSENIDNLEKEKFALQKEVSTLEERIENLSENHSKAVGDYKLLTEQFDVHKSDKDEEISRLKEQIHKIEEDALQDLTDLGEQKAKEKLDFEEQIRKLEKDILHAEEDIRGGLMRENEFKGQIEIEQLRSQIDQLNASLAWTKQEKEEGQRKITDLEQTLQMTEKQGRIKELDEEVGESGEKIRNYENQISEFKFKIKDLESQLTEINDQKDKYKTLLKQIEGENRDLQNEHSNLKKQLAVSEARISEADHRHEQRLSELRKINSERKDLELSFTDKTTELSSLNTVIKQYEHHQIGYIKEIAEEKEKSTKLEQQMTKLKAENKHTKEELQNAMGQLEKKTATNQAVINDLLDNYRSSEKDKLTAMREVEERGAEIEVLRHRLELGDKKRKDLEERITEIVKERDSLIDRLNYYERSAKKVLTFARKKALKYIIKFMQINISETHITTRAHSQEPLTRYQELDLDEDLFDSSDSGSPRRFNLKPSQSTHDIPSSKFTHLIPTKVSGSSNFDIQNSMEVTFKLLKDKIASLEEERRNLVIRLRKSKTESEEFHANFLDQKQKATDAQKIIQRLHEDKIALETRLISSRQILVAQEESLRAREQDKKSFKAKIASADMHSRDKEARLQSLQNEITSLKLEIQNLEDDKKKFKDFEISWERERRNLENAFKDTKMELENVRRDRLMLIRDKEQRPKEVQLIQSVNRVTLTHRLKDSEQQTTICQQKCSELERTIERRQQSLSKMQHDETQWKHKIDNMKRTAADYQQMEVKIESLKIELEAMTQKWKNSENDREQIRRELIECRSKLNSTSLKTNDLQMIISELNGEKKRCQDRIEILEKYERDNTSMERELRRELEQIKGEKLTMIAETEELKRQLHRVET</sequence>
<keyword evidence="1" id="KW-0175">Coiled coil</keyword>
<feature type="coiled-coil region" evidence="1">
    <location>
        <begin position="18"/>
        <end position="264"/>
    </location>
</feature>
<organism evidence="3 4">
    <name type="scientific">Panagrolaimus superbus</name>
    <dbReference type="NCBI Taxonomy" id="310955"/>
    <lineage>
        <taxon>Eukaryota</taxon>
        <taxon>Metazoa</taxon>
        <taxon>Ecdysozoa</taxon>
        <taxon>Nematoda</taxon>
        <taxon>Chromadorea</taxon>
        <taxon>Rhabditida</taxon>
        <taxon>Tylenchina</taxon>
        <taxon>Panagrolaimomorpha</taxon>
        <taxon>Panagrolaimoidea</taxon>
        <taxon>Panagrolaimidae</taxon>
        <taxon>Panagrolaimus</taxon>
    </lineage>
</organism>
<protein>
    <submittedName>
        <fullName evidence="4">Uncharacterized protein</fullName>
    </submittedName>
</protein>
<dbReference type="PANTHER" id="PTHR46753">
    <property type="entry name" value="FYVE AND COILED-COIL DOMAIN-CONTAINING PROTEIN 1"/>
    <property type="match status" value="1"/>
</dbReference>
<keyword evidence="3" id="KW-1185">Reference proteome</keyword>
<dbReference type="Gene3D" id="1.10.287.1490">
    <property type="match status" value="1"/>
</dbReference>
<evidence type="ECO:0000256" key="2">
    <source>
        <dbReference type="SAM" id="MobiDB-lite"/>
    </source>
</evidence>
<dbReference type="WBParaSite" id="PSU_v2.g2414.t1">
    <property type="protein sequence ID" value="PSU_v2.g2414.t1"/>
    <property type="gene ID" value="PSU_v2.g2414"/>
</dbReference>
<feature type="coiled-coil region" evidence="1">
    <location>
        <begin position="743"/>
        <end position="892"/>
    </location>
</feature>
<feature type="coiled-coil region" evidence="1">
    <location>
        <begin position="532"/>
        <end position="566"/>
    </location>
</feature>
<dbReference type="GO" id="GO:0005770">
    <property type="term" value="C:late endosome"/>
    <property type="evidence" value="ECO:0007669"/>
    <property type="project" value="TreeGrafter"/>
</dbReference>
<feature type="coiled-coil region" evidence="1">
    <location>
        <begin position="395"/>
        <end position="429"/>
    </location>
</feature>
<dbReference type="PANTHER" id="PTHR46753:SF2">
    <property type="entry name" value="FYVE AND COILED-COIL DOMAIN-CONTAINING PROTEIN 1"/>
    <property type="match status" value="1"/>
</dbReference>
<reference evidence="4" key="1">
    <citation type="submission" date="2022-11" db="UniProtKB">
        <authorList>
            <consortium name="WormBaseParasite"/>
        </authorList>
    </citation>
    <scope>IDENTIFICATION</scope>
</reference>
<evidence type="ECO:0000313" key="3">
    <source>
        <dbReference type="Proteomes" id="UP000887577"/>
    </source>
</evidence>
<dbReference type="SUPFAM" id="SSF90257">
    <property type="entry name" value="Myosin rod fragments"/>
    <property type="match status" value="1"/>
</dbReference>
<feature type="region of interest" description="Disordered" evidence="2">
    <location>
        <begin position="489"/>
        <end position="512"/>
    </location>
</feature>
<evidence type="ECO:0000313" key="4">
    <source>
        <dbReference type="WBParaSite" id="PSU_v2.g2414.t1"/>
    </source>
</evidence>
<evidence type="ECO:0000256" key="1">
    <source>
        <dbReference type="SAM" id="Coils"/>
    </source>
</evidence>
<dbReference type="AlphaFoldDB" id="A0A914YQF7"/>
<accession>A0A914YQF7</accession>
<feature type="coiled-coil region" evidence="1">
    <location>
        <begin position="637"/>
        <end position="699"/>
    </location>
</feature>
<dbReference type="GO" id="GO:1901098">
    <property type="term" value="P:positive regulation of autophagosome maturation"/>
    <property type="evidence" value="ECO:0007669"/>
    <property type="project" value="TreeGrafter"/>
</dbReference>
<name>A0A914YQF7_9BILA</name>
<feature type="compositionally biased region" description="Polar residues" evidence="2">
    <location>
        <begin position="502"/>
        <end position="512"/>
    </location>
</feature>
<proteinExistence type="predicted"/>
<dbReference type="GO" id="GO:0005776">
    <property type="term" value="C:autophagosome"/>
    <property type="evidence" value="ECO:0007669"/>
    <property type="project" value="TreeGrafter"/>
</dbReference>
<dbReference type="Proteomes" id="UP000887577">
    <property type="component" value="Unplaced"/>
</dbReference>
<dbReference type="GO" id="GO:0072383">
    <property type="term" value="P:plus-end-directed vesicle transport along microtubule"/>
    <property type="evidence" value="ECO:0007669"/>
    <property type="project" value="TreeGrafter"/>
</dbReference>